<keyword evidence="2" id="KW-1185">Reference proteome</keyword>
<dbReference type="EMBL" id="CP020663">
    <property type="protein sequence ID" value="ATF10339.1"/>
    <property type="molecule type" value="Genomic_DNA"/>
</dbReference>
<gene>
    <name evidence="1" type="ORF">BTN50_1923</name>
</gene>
<protein>
    <submittedName>
        <fullName evidence="1">Uncharacterized protein</fullName>
    </submittedName>
</protein>
<dbReference type="AlphaFoldDB" id="A0A291BBC9"/>
<sequence>MQMQVGTPETYHLCGTSKNLQIVKKLPVKNDVVTSLK</sequence>
<reference evidence="2" key="1">
    <citation type="submission" date="2017-04" db="EMBL/GenBank/DDBJ databases">
        <title>Genome evolution of the luminous symbionts of deep sea anglerfish.</title>
        <authorList>
            <person name="Hendry T.A."/>
        </authorList>
    </citation>
    <scope>NUCLEOTIDE SEQUENCE [LARGE SCALE GENOMIC DNA]</scope>
</reference>
<dbReference type="KEGG" id="elux:BTN50_1923"/>
<dbReference type="Proteomes" id="UP000218160">
    <property type="component" value="Chromosome 2"/>
</dbReference>
<accession>A0A291BBC9</accession>
<name>A0A291BBC9_9GAMM</name>
<evidence type="ECO:0000313" key="2">
    <source>
        <dbReference type="Proteomes" id="UP000218160"/>
    </source>
</evidence>
<proteinExistence type="predicted"/>
<organism evidence="1 2">
    <name type="scientific">Candidatus Enterovibrio altilux</name>
    <dbReference type="NCBI Taxonomy" id="1927128"/>
    <lineage>
        <taxon>Bacteria</taxon>
        <taxon>Pseudomonadati</taxon>
        <taxon>Pseudomonadota</taxon>
        <taxon>Gammaproteobacteria</taxon>
        <taxon>Vibrionales</taxon>
        <taxon>Vibrionaceae</taxon>
        <taxon>Enterovibrio</taxon>
    </lineage>
</organism>
<evidence type="ECO:0000313" key="1">
    <source>
        <dbReference type="EMBL" id="ATF10339.1"/>
    </source>
</evidence>